<dbReference type="GO" id="GO:0003700">
    <property type="term" value="F:DNA-binding transcription factor activity"/>
    <property type="evidence" value="ECO:0007669"/>
    <property type="project" value="InterPro"/>
</dbReference>
<evidence type="ECO:0000256" key="1">
    <source>
        <dbReference type="ARBA" id="ARBA00023015"/>
    </source>
</evidence>
<dbReference type="SUPFAM" id="SSF46689">
    <property type="entry name" value="Homeodomain-like"/>
    <property type="match status" value="2"/>
</dbReference>
<dbReference type="EMBL" id="WBJX01000003">
    <property type="protein sequence ID" value="KAB1637906.1"/>
    <property type="molecule type" value="Genomic_DNA"/>
</dbReference>
<dbReference type="GO" id="GO:0043565">
    <property type="term" value="F:sequence-specific DNA binding"/>
    <property type="evidence" value="ECO:0007669"/>
    <property type="project" value="InterPro"/>
</dbReference>
<evidence type="ECO:0000313" key="7">
    <source>
        <dbReference type="Proteomes" id="UP000490386"/>
    </source>
</evidence>
<protein>
    <submittedName>
        <fullName evidence="6">Helix-turn-helix transcriptional regulator</fullName>
    </submittedName>
</protein>
<dbReference type="OrthoDB" id="9801123at2"/>
<feature type="region of interest" description="Disordered" evidence="4">
    <location>
        <begin position="151"/>
        <end position="175"/>
    </location>
</feature>
<dbReference type="Pfam" id="PF12833">
    <property type="entry name" value="HTH_18"/>
    <property type="match status" value="1"/>
</dbReference>
<dbReference type="Gene3D" id="1.10.10.60">
    <property type="entry name" value="Homeodomain-like"/>
    <property type="match status" value="2"/>
</dbReference>
<evidence type="ECO:0000256" key="2">
    <source>
        <dbReference type="ARBA" id="ARBA00023125"/>
    </source>
</evidence>
<dbReference type="PROSITE" id="PS01124">
    <property type="entry name" value="HTH_ARAC_FAMILY_2"/>
    <property type="match status" value="1"/>
</dbReference>
<evidence type="ECO:0000313" key="6">
    <source>
        <dbReference type="EMBL" id="KAB1637906.1"/>
    </source>
</evidence>
<dbReference type="InterPro" id="IPR018060">
    <property type="entry name" value="HTH_AraC"/>
</dbReference>
<dbReference type="PRINTS" id="PR00032">
    <property type="entry name" value="HTHARAC"/>
</dbReference>
<gene>
    <name evidence="6" type="ORF">F8O03_11280</name>
</gene>
<sequence length="175" mass="18687">MACAWGRDSESGRRGGSSAHPRAGDAVICSRIATTIVSTALRAWNEAGCAPAGWLRDVAEPRIAAALEALHQEPGHPWTLDDLARAARMSRSAFALRFQEAVGETPIGYLTRVRMETAKGLLLRSELTIGAVASGLGYESQAGFSRAFQRHTGSTPGRWRVEARSGAVQEPRASS</sequence>
<comment type="caution">
    <text evidence="6">The sequence shown here is derived from an EMBL/GenBank/DDBJ whole genome shotgun (WGS) entry which is preliminary data.</text>
</comment>
<dbReference type="InterPro" id="IPR050204">
    <property type="entry name" value="AraC_XylS_family_regulators"/>
</dbReference>
<keyword evidence="7" id="KW-1185">Reference proteome</keyword>
<organism evidence="6 7">
    <name type="scientific">Pseudoclavibacter terrae</name>
    <dbReference type="NCBI Taxonomy" id="1530195"/>
    <lineage>
        <taxon>Bacteria</taxon>
        <taxon>Bacillati</taxon>
        <taxon>Actinomycetota</taxon>
        <taxon>Actinomycetes</taxon>
        <taxon>Micrococcales</taxon>
        <taxon>Microbacteriaceae</taxon>
        <taxon>Pseudoclavibacter</taxon>
    </lineage>
</organism>
<keyword evidence="1" id="KW-0805">Transcription regulation</keyword>
<feature type="domain" description="HTH araC/xylS-type" evidence="5">
    <location>
        <begin position="61"/>
        <end position="162"/>
    </location>
</feature>
<dbReference type="InterPro" id="IPR009057">
    <property type="entry name" value="Homeodomain-like_sf"/>
</dbReference>
<proteinExistence type="predicted"/>
<keyword evidence="3" id="KW-0804">Transcription</keyword>
<evidence type="ECO:0000259" key="5">
    <source>
        <dbReference type="PROSITE" id="PS01124"/>
    </source>
</evidence>
<dbReference type="Proteomes" id="UP000490386">
    <property type="component" value="Unassembled WGS sequence"/>
</dbReference>
<name>A0A7J5B343_9MICO</name>
<keyword evidence="2" id="KW-0238">DNA-binding</keyword>
<evidence type="ECO:0000256" key="3">
    <source>
        <dbReference type="ARBA" id="ARBA00023163"/>
    </source>
</evidence>
<accession>A0A7J5B343</accession>
<dbReference type="InterPro" id="IPR018062">
    <property type="entry name" value="HTH_AraC-typ_CS"/>
</dbReference>
<dbReference type="PROSITE" id="PS00041">
    <property type="entry name" value="HTH_ARAC_FAMILY_1"/>
    <property type="match status" value="2"/>
</dbReference>
<reference evidence="6 7" key="1">
    <citation type="submission" date="2019-09" db="EMBL/GenBank/DDBJ databases">
        <title>Phylogeny of genus Pseudoclavibacter and closely related genus.</title>
        <authorList>
            <person name="Li Y."/>
        </authorList>
    </citation>
    <scope>NUCLEOTIDE SEQUENCE [LARGE SCALE GENOMIC DNA]</scope>
    <source>
        <strain evidence="6 7">THG-MD12</strain>
    </source>
</reference>
<dbReference type="PANTHER" id="PTHR46796:SF7">
    <property type="entry name" value="ARAC FAMILY TRANSCRIPTIONAL REGULATOR"/>
    <property type="match status" value="1"/>
</dbReference>
<dbReference type="AlphaFoldDB" id="A0A7J5B343"/>
<dbReference type="InterPro" id="IPR020449">
    <property type="entry name" value="Tscrpt_reg_AraC-type_HTH"/>
</dbReference>
<dbReference type="PANTHER" id="PTHR46796">
    <property type="entry name" value="HTH-TYPE TRANSCRIPTIONAL ACTIVATOR RHAS-RELATED"/>
    <property type="match status" value="1"/>
</dbReference>
<feature type="region of interest" description="Disordered" evidence="4">
    <location>
        <begin position="1"/>
        <end position="22"/>
    </location>
</feature>
<dbReference type="SMART" id="SM00342">
    <property type="entry name" value="HTH_ARAC"/>
    <property type="match status" value="1"/>
</dbReference>
<evidence type="ECO:0000256" key="4">
    <source>
        <dbReference type="SAM" id="MobiDB-lite"/>
    </source>
</evidence>